<evidence type="ECO:0000313" key="10">
    <source>
        <dbReference type="Proteomes" id="UP001220395"/>
    </source>
</evidence>
<keyword evidence="10" id="KW-1185">Reference proteome</keyword>
<proteinExistence type="inferred from homology"/>
<protein>
    <recommendedName>
        <fullName evidence="4">Flagellar hook-associated protein 1</fullName>
    </recommendedName>
</protein>
<dbReference type="PANTHER" id="PTHR30033:SF2">
    <property type="entry name" value="FLAGELLAR HOOK PROTEIN"/>
    <property type="match status" value="1"/>
</dbReference>
<evidence type="ECO:0000313" key="9">
    <source>
        <dbReference type="EMBL" id="WCT73648.1"/>
    </source>
</evidence>
<dbReference type="NCBIfam" id="TIGR02492">
    <property type="entry name" value="flgK_ends"/>
    <property type="match status" value="1"/>
</dbReference>
<dbReference type="PROSITE" id="PS00588">
    <property type="entry name" value="FLAGELLA_BB_ROD"/>
    <property type="match status" value="1"/>
</dbReference>
<feature type="domain" description="Flagellar basal-body/hook protein C-terminal" evidence="7">
    <location>
        <begin position="413"/>
        <end position="450"/>
    </location>
</feature>
<keyword evidence="9" id="KW-0282">Flagellum</keyword>
<dbReference type="RefSeq" id="WP_273688051.1">
    <property type="nucleotide sequence ID" value="NZ_CP117411.1"/>
</dbReference>
<evidence type="ECO:0000259" key="7">
    <source>
        <dbReference type="Pfam" id="PF06429"/>
    </source>
</evidence>
<dbReference type="Pfam" id="PF06429">
    <property type="entry name" value="Flg_bbr_C"/>
    <property type="match status" value="1"/>
</dbReference>
<evidence type="ECO:0000259" key="8">
    <source>
        <dbReference type="Pfam" id="PF22638"/>
    </source>
</evidence>
<dbReference type="PANTHER" id="PTHR30033">
    <property type="entry name" value="FLAGELLAR HOOK-ASSOCIATED PROTEIN 1"/>
    <property type="match status" value="1"/>
</dbReference>
<keyword evidence="9" id="KW-0969">Cilium</keyword>
<dbReference type="EMBL" id="CP117411">
    <property type="protein sequence ID" value="WCT73648.1"/>
    <property type="molecule type" value="Genomic_DNA"/>
</dbReference>
<dbReference type="InterPro" id="IPR053927">
    <property type="entry name" value="FlgK_helical"/>
</dbReference>
<keyword evidence="9" id="KW-0966">Cell projection</keyword>
<gene>
    <name evidence="9" type="primary">flgK</name>
    <name evidence="9" type="ORF">PQ455_18890</name>
</gene>
<keyword evidence="6" id="KW-0975">Bacterial flagellum</keyword>
<comment type="subcellular location">
    <subcellularLocation>
        <location evidence="1">Bacterial flagellum</location>
    </subcellularLocation>
    <subcellularLocation>
        <location evidence="2">Secreted</location>
    </subcellularLocation>
</comment>
<accession>A0ABY7TKT5</accession>
<name>A0ABY7TKT5_9SPHN</name>
<dbReference type="Proteomes" id="UP001220395">
    <property type="component" value="Chromosome"/>
</dbReference>
<dbReference type="InterPro" id="IPR019776">
    <property type="entry name" value="Flagellar_basal_body_rod_CS"/>
</dbReference>
<evidence type="ECO:0000256" key="4">
    <source>
        <dbReference type="ARBA" id="ARBA00016244"/>
    </source>
</evidence>
<evidence type="ECO:0000256" key="6">
    <source>
        <dbReference type="ARBA" id="ARBA00023143"/>
    </source>
</evidence>
<feature type="domain" description="Flagellar hook-associated protein FlgK helical" evidence="8">
    <location>
        <begin position="97"/>
        <end position="325"/>
    </location>
</feature>
<evidence type="ECO:0000256" key="3">
    <source>
        <dbReference type="ARBA" id="ARBA00009677"/>
    </source>
</evidence>
<organism evidence="9 10">
    <name type="scientific">Sphingomonas naphthae</name>
    <dbReference type="NCBI Taxonomy" id="1813468"/>
    <lineage>
        <taxon>Bacteria</taxon>
        <taxon>Pseudomonadati</taxon>
        <taxon>Pseudomonadota</taxon>
        <taxon>Alphaproteobacteria</taxon>
        <taxon>Sphingomonadales</taxon>
        <taxon>Sphingomonadaceae</taxon>
        <taxon>Sphingomonas</taxon>
    </lineage>
</organism>
<evidence type="ECO:0000256" key="5">
    <source>
        <dbReference type="ARBA" id="ARBA00022525"/>
    </source>
</evidence>
<dbReference type="Pfam" id="PF22638">
    <property type="entry name" value="FlgK_D1"/>
    <property type="match status" value="1"/>
</dbReference>
<evidence type="ECO:0000256" key="1">
    <source>
        <dbReference type="ARBA" id="ARBA00004365"/>
    </source>
</evidence>
<sequence length="451" mass="45603">MSDLLSIGRSGVTAYRNALSTVGENVSNAETEGYSRRTVTLKEVNASGSQPLYKAATQFGGVSTASIQRAWDEFKATDARTTASDDGRADARLRWLTTTETALNDGAAGVGKQLTSVFTAADALASDPSSGAARSNFLAAIDGAAGAMRTAADALGRASTGLSSEAVQTVDQLNANLASLSQVNASMVRLRPGTAAYATAADERDRLVGQVAAKIGVDVTIDAQGQANLTLAGSSATKLLDANQPAVLKVATSSDGLLALSIAGGAEGDKPIYPTSGALSGLIDVAATIADRRQSLDVIATQFAGEINDWQAAGLTDANAPGGDLVTLGTNGAASIKLATTATTAGIAVASADGTGNGNALALGTLRTATGVEKRWSTMVTGQAQSVASAKSEASAAAARKDTAMAALDDVTGVDLDREAADLLRFQQAYGASTKIIQVARETLQSILDLI</sequence>
<reference evidence="9 10" key="1">
    <citation type="submission" date="2023-02" db="EMBL/GenBank/DDBJ databases">
        <title>Genome sequence of Sphingomonas naphthae.</title>
        <authorList>
            <person name="Kim S."/>
            <person name="Heo J."/>
            <person name="Kwon S.-W."/>
        </authorList>
    </citation>
    <scope>NUCLEOTIDE SEQUENCE [LARGE SCALE GENOMIC DNA]</scope>
    <source>
        <strain evidence="9 10">KACC 18716</strain>
    </source>
</reference>
<evidence type="ECO:0000256" key="2">
    <source>
        <dbReference type="ARBA" id="ARBA00004613"/>
    </source>
</evidence>
<keyword evidence="5" id="KW-0964">Secreted</keyword>
<dbReference type="InterPro" id="IPR002371">
    <property type="entry name" value="FlgK"/>
</dbReference>
<dbReference type="InterPro" id="IPR010930">
    <property type="entry name" value="Flg_bb/hook_C_dom"/>
</dbReference>
<comment type="similarity">
    <text evidence="3">Belongs to the flagella basal body rod proteins family.</text>
</comment>
<dbReference type="SUPFAM" id="SSF64518">
    <property type="entry name" value="Phase 1 flagellin"/>
    <property type="match status" value="1"/>
</dbReference>